<organism evidence="1 2">
    <name type="scientific">Thermoactinomyces mirandus</name>
    <dbReference type="NCBI Taxonomy" id="2756294"/>
    <lineage>
        <taxon>Bacteria</taxon>
        <taxon>Bacillati</taxon>
        <taxon>Bacillota</taxon>
        <taxon>Bacilli</taxon>
        <taxon>Bacillales</taxon>
        <taxon>Thermoactinomycetaceae</taxon>
        <taxon>Thermoactinomyces</taxon>
    </lineage>
</organism>
<gene>
    <name evidence="1" type="ORF">H2C83_11015</name>
</gene>
<reference evidence="1 2" key="1">
    <citation type="submission" date="2020-07" db="EMBL/GenBank/DDBJ databases">
        <title>Thermoactinomyces phylogeny.</title>
        <authorList>
            <person name="Dunlap C."/>
        </authorList>
    </citation>
    <scope>NUCLEOTIDE SEQUENCE [LARGE SCALE GENOMIC DNA]</scope>
    <source>
        <strain evidence="1 2">AMNI-1</strain>
    </source>
</reference>
<dbReference type="Proteomes" id="UP000538292">
    <property type="component" value="Unassembled WGS sequence"/>
</dbReference>
<name>A0A7W1XTA7_9BACL</name>
<dbReference type="EMBL" id="JACEOL010000036">
    <property type="protein sequence ID" value="MBA4602835.1"/>
    <property type="molecule type" value="Genomic_DNA"/>
</dbReference>
<accession>A0A7W1XTA7</accession>
<keyword evidence="2" id="KW-1185">Reference proteome</keyword>
<evidence type="ECO:0000313" key="2">
    <source>
        <dbReference type="Proteomes" id="UP000538292"/>
    </source>
</evidence>
<comment type="caution">
    <text evidence="1">The sequence shown here is derived from an EMBL/GenBank/DDBJ whole genome shotgun (WGS) entry which is preliminary data.</text>
</comment>
<proteinExistence type="predicted"/>
<protein>
    <submittedName>
        <fullName evidence="1">Uncharacterized protein</fullName>
    </submittedName>
</protein>
<evidence type="ECO:0000313" key="1">
    <source>
        <dbReference type="EMBL" id="MBA4602835.1"/>
    </source>
</evidence>
<sequence>MEKRIVGKEEIRSFVCSDCAEWIKKSDEYVDLYECEGCGTVVSEAALKELEKYHVCENGNIQFSESELLRN</sequence>
<dbReference type="RefSeq" id="WP_220184119.1">
    <property type="nucleotide sequence ID" value="NZ_JACEOL010000036.1"/>
</dbReference>
<dbReference type="AlphaFoldDB" id="A0A7W1XTA7"/>